<dbReference type="EMBL" id="QSUB01000005">
    <property type="protein sequence ID" value="RGN03785.1"/>
    <property type="molecule type" value="Genomic_DNA"/>
</dbReference>
<dbReference type="SUPFAM" id="SSF56563">
    <property type="entry name" value="Major capsid protein gp5"/>
    <property type="match status" value="1"/>
</dbReference>
<dbReference type="Gene3D" id="3.30.2400.10">
    <property type="entry name" value="Major capsid protein gp5"/>
    <property type="match status" value="1"/>
</dbReference>
<feature type="domain" description="Phage capsid-like C-terminal" evidence="3">
    <location>
        <begin position="100"/>
        <end position="380"/>
    </location>
</feature>
<comment type="subcellular location">
    <subcellularLocation>
        <location evidence="1">Virion</location>
    </subcellularLocation>
</comment>
<dbReference type="AlphaFoldDB" id="A0A3E5A4P3"/>
<dbReference type="Gene3D" id="3.30.2320.10">
    <property type="entry name" value="hypothetical protein PF0899 domain"/>
    <property type="match status" value="1"/>
</dbReference>
<name>A0A3E5A4P3_9FIRM</name>
<sequence length="396" mass="43277">MFNSTVEELLGAIDDKIASIENLAKEGKYKEANAASEELKEMQKSLENLQGIHDKTPAPKNPKIVKPVVPKAQDTAEAKFADAARHGFRNVMTEGVPADGGYTVPEDIQTKINKLREATFNLAQLVSQESVSTETGSRTYQKKHKKVGFSKIGEKGHITATEQPEFFRLSYSIAKYGGFMPVTSELLDDSDANITNVITEWLADESRVTRNKLVIDALERGKGKTDANDPKRTAFKNIAGITKILNVTLGSAYKGTSKIITNDYGLQLLSELTDSNGRALLNPNPSDPMKMQLAAGATVVPVEVIPANELENVTVKTKSYAPFIIGDLKEGATLFNRKQMQIKSSDVASVTGMSAFEDDCVMFRGLERLSVEPKDTDAYVLAYFDKEIVADTEVAA</sequence>
<dbReference type="NCBIfam" id="TIGR01554">
    <property type="entry name" value="major_cap_HK97"/>
    <property type="match status" value="1"/>
</dbReference>
<gene>
    <name evidence="4" type="ORF">DXB81_11595</name>
</gene>
<proteinExistence type="predicted"/>
<protein>
    <submittedName>
        <fullName evidence="4">Phage major capsid protein</fullName>
    </submittedName>
</protein>
<dbReference type="InterPro" id="IPR024455">
    <property type="entry name" value="Phage_capsid"/>
</dbReference>
<comment type="caution">
    <text evidence="4">The sequence shown here is derived from an EMBL/GenBank/DDBJ whole genome shotgun (WGS) entry which is preliminary data.</text>
</comment>
<accession>A0A3E5A4P3</accession>
<organism evidence="4 5">
    <name type="scientific">Blautia obeum</name>
    <dbReference type="NCBI Taxonomy" id="40520"/>
    <lineage>
        <taxon>Bacteria</taxon>
        <taxon>Bacillati</taxon>
        <taxon>Bacillota</taxon>
        <taxon>Clostridia</taxon>
        <taxon>Lachnospirales</taxon>
        <taxon>Lachnospiraceae</taxon>
        <taxon>Blautia</taxon>
    </lineage>
</organism>
<dbReference type="InterPro" id="IPR054612">
    <property type="entry name" value="Phage_capsid-like_C"/>
</dbReference>
<dbReference type="Pfam" id="PF05065">
    <property type="entry name" value="Phage_capsid"/>
    <property type="match status" value="1"/>
</dbReference>
<evidence type="ECO:0000313" key="4">
    <source>
        <dbReference type="EMBL" id="RGN03785.1"/>
    </source>
</evidence>
<dbReference type="RefSeq" id="WP_117739352.1">
    <property type="nucleotide sequence ID" value="NZ_QSUB01000005.1"/>
</dbReference>
<evidence type="ECO:0000256" key="1">
    <source>
        <dbReference type="ARBA" id="ARBA00004328"/>
    </source>
</evidence>
<reference evidence="4 5" key="1">
    <citation type="submission" date="2018-08" db="EMBL/GenBank/DDBJ databases">
        <title>A genome reference for cultivated species of the human gut microbiota.</title>
        <authorList>
            <person name="Zou Y."/>
            <person name="Xue W."/>
            <person name="Luo G."/>
        </authorList>
    </citation>
    <scope>NUCLEOTIDE SEQUENCE [LARGE SCALE GENOMIC DNA]</scope>
    <source>
        <strain evidence="4 5">OM06-11AA</strain>
    </source>
</reference>
<keyword evidence="2" id="KW-0175">Coiled coil</keyword>
<dbReference type="Proteomes" id="UP000261222">
    <property type="component" value="Unassembled WGS sequence"/>
</dbReference>
<evidence type="ECO:0000256" key="2">
    <source>
        <dbReference type="SAM" id="Coils"/>
    </source>
</evidence>
<feature type="coiled-coil region" evidence="2">
    <location>
        <begin position="6"/>
        <end position="52"/>
    </location>
</feature>
<evidence type="ECO:0000313" key="5">
    <source>
        <dbReference type="Proteomes" id="UP000261222"/>
    </source>
</evidence>
<evidence type="ECO:0000259" key="3">
    <source>
        <dbReference type="Pfam" id="PF05065"/>
    </source>
</evidence>